<evidence type="ECO:0000259" key="2">
    <source>
        <dbReference type="Pfam" id="PF12146"/>
    </source>
</evidence>
<dbReference type="PANTHER" id="PTHR43798">
    <property type="entry name" value="MONOACYLGLYCEROL LIPASE"/>
    <property type="match status" value="1"/>
</dbReference>
<organism evidence="3 4">
    <name type="scientific">Leptospira weilii str. 2006001853</name>
    <dbReference type="NCBI Taxonomy" id="1001589"/>
    <lineage>
        <taxon>Bacteria</taxon>
        <taxon>Pseudomonadati</taxon>
        <taxon>Spirochaetota</taxon>
        <taxon>Spirochaetia</taxon>
        <taxon>Leptospirales</taxon>
        <taxon>Leptospiraceae</taxon>
        <taxon>Leptospira</taxon>
    </lineage>
</organism>
<proteinExistence type="predicted"/>
<dbReference type="Proteomes" id="UP000001338">
    <property type="component" value="Unassembled WGS sequence"/>
</dbReference>
<sequence>MNELNCLIRIMKKNKMMKLFKWTLGFLGVFALFLIVTFYAEIPKYEYKVVPLHPDFDSYYHEKLQISRTKKARPDNEEKLVRYSPGKTELAVLYIHGFGASRAEGEEVTDQLAKDLKANLYYVRLPGHGTNLEDHRDTTFAEIIQDSETAFLEFEKLGKKTILIGTSMGGLISTYLAAKYPEKVHALILVSPFYDFTSPLGGIYQFSWGKDFAHLVMGKIRKSTQEQKQDPASAFWYRDQYLAAVQNLSDLREYILGTDPFSKITSPVLLFYYYKNEREQDKSASVSSMLNAFEKLNQNGKASPFNKTVKVETGNHVLFSKYMKSDKDLILKETEKFIQKVFLFKK</sequence>
<dbReference type="SUPFAM" id="SSF53474">
    <property type="entry name" value="alpha/beta-Hydrolases"/>
    <property type="match status" value="1"/>
</dbReference>
<protein>
    <submittedName>
        <fullName evidence="3">Alpha/beta hydrolase family protein</fullName>
    </submittedName>
</protein>
<evidence type="ECO:0000313" key="3">
    <source>
        <dbReference type="EMBL" id="EKR65621.1"/>
    </source>
</evidence>
<dbReference type="AlphaFoldDB" id="A0A828Z6P2"/>
<comment type="caution">
    <text evidence="3">The sequence shown here is derived from an EMBL/GenBank/DDBJ whole genome shotgun (WGS) entry which is preliminary data.</text>
</comment>
<dbReference type="Gene3D" id="3.40.50.1820">
    <property type="entry name" value="alpha/beta hydrolase"/>
    <property type="match status" value="1"/>
</dbReference>
<keyword evidence="1 3" id="KW-0378">Hydrolase</keyword>
<dbReference type="PANTHER" id="PTHR43798:SF31">
    <property type="entry name" value="AB HYDROLASE SUPERFAMILY PROTEIN YCLE"/>
    <property type="match status" value="1"/>
</dbReference>
<dbReference type="Pfam" id="PF12146">
    <property type="entry name" value="Hydrolase_4"/>
    <property type="match status" value="1"/>
</dbReference>
<dbReference type="GO" id="GO:0016020">
    <property type="term" value="C:membrane"/>
    <property type="evidence" value="ECO:0007669"/>
    <property type="project" value="TreeGrafter"/>
</dbReference>
<dbReference type="EMBL" id="AFLV02000015">
    <property type="protein sequence ID" value="EKR65621.1"/>
    <property type="molecule type" value="Genomic_DNA"/>
</dbReference>
<name>A0A828Z6P2_9LEPT</name>
<feature type="domain" description="Serine aminopeptidase S33" evidence="2">
    <location>
        <begin position="88"/>
        <end position="234"/>
    </location>
</feature>
<gene>
    <name evidence="3" type="ORF">LEP1GSC036_4077</name>
</gene>
<reference evidence="3 4" key="1">
    <citation type="submission" date="2012-10" db="EMBL/GenBank/DDBJ databases">
        <authorList>
            <person name="Harkins D.M."/>
            <person name="Durkin A.S."/>
            <person name="Brinkac L.M."/>
            <person name="Haft D.H."/>
            <person name="Selengut J.D."/>
            <person name="Sanka R."/>
            <person name="DePew J."/>
            <person name="Purushe J."/>
            <person name="Whelen A.C."/>
            <person name="Vinetz J.M."/>
            <person name="Sutton G.G."/>
            <person name="Nierman W.C."/>
            <person name="Fouts D.E."/>
        </authorList>
    </citation>
    <scope>NUCLEOTIDE SEQUENCE [LARGE SCALE GENOMIC DNA]</scope>
    <source>
        <strain evidence="3 4">2006001853</strain>
    </source>
</reference>
<dbReference type="GO" id="GO:0016787">
    <property type="term" value="F:hydrolase activity"/>
    <property type="evidence" value="ECO:0007669"/>
    <property type="project" value="UniProtKB-KW"/>
</dbReference>
<evidence type="ECO:0000313" key="4">
    <source>
        <dbReference type="Proteomes" id="UP000001338"/>
    </source>
</evidence>
<evidence type="ECO:0000256" key="1">
    <source>
        <dbReference type="ARBA" id="ARBA00022801"/>
    </source>
</evidence>
<dbReference type="InterPro" id="IPR022742">
    <property type="entry name" value="Hydrolase_4"/>
</dbReference>
<dbReference type="InterPro" id="IPR050266">
    <property type="entry name" value="AB_hydrolase_sf"/>
</dbReference>
<accession>A0A828Z6P2</accession>
<dbReference type="InterPro" id="IPR029058">
    <property type="entry name" value="AB_hydrolase_fold"/>
</dbReference>